<dbReference type="InterPro" id="IPR036444">
    <property type="entry name" value="PLipase_A2_dom_sf"/>
</dbReference>
<dbReference type="GO" id="GO:0050482">
    <property type="term" value="P:arachidonate secretion"/>
    <property type="evidence" value="ECO:0007669"/>
    <property type="project" value="InterPro"/>
</dbReference>
<dbReference type="OrthoDB" id="10043382at2759"/>
<dbReference type="Proteomes" id="UP000001593">
    <property type="component" value="Unassembled WGS sequence"/>
</dbReference>
<proteinExistence type="predicted"/>
<dbReference type="PANTHER" id="PTHR37687:SF1">
    <property type="entry name" value="AGAP006772-PA"/>
    <property type="match status" value="1"/>
</dbReference>
<protein>
    <recommendedName>
        <fullName evidence="3">Conodipine-M alpha chain</fullName>
    </recommendedName>
</protein>
<dbReference type="EMBL" id="DS470005">
    <property type="protein sequence ID" value="EDO30638.1"/>
    <property type="molecule type" value="Genomic_DNA"/>
</dbReference>
<dbReference type="InterPro" id="IPR015141">
    <property type="entry name" value="PLipase_A2_prok/fun"/>
</dbReference>
<dbReference type="GO" id="GO:0004623">
    <property type="term" value="F:phospholipase A2 activity"/>
    <property type="evidence" value="ECO:0007669"/>
    <property type="project" value="InterPro"/>
</dbReference>
<evidence type="ECO:0008006" key="3">
    <source>
        <dbReference type="Google" id="ProtNLM"/>
    </source>
</evidence>
<reference evidence="1 2" key="1">
    <citation type="journal article" date="2007" name="Science">
        <title>Sea anemone genome reveals ancestral eumetazoan gene repertoire and genomic organization.</title>
        <authorList>
            <person name="Putnam N.H."/>
            <person name="Srivastava M."/>
            <person name="Hellsten U."/>
            <person name="Dirks B."/>
            <person name="Chapman J."/>
            <person name="Salamov A."/>
            <person name="Terry A."/>
            <person name="Shapiro H."/>
            <person name="Lindquist E."/>
            <person name="Kapitonov V.V."/>
            <person name="Jurka J."/>
            <person name="Genikhovich G."/>
            <person name="Grigoriev I.V."/>
            <person name="Lucas S.M."/>
            <person name="Steele R.E."/>
            <person name="Finnerty J.R."/>
            <person name="Technau U."/>
            <person name="Martindale M.Q."/>
            <person name="Rokhsar D.S."/>
        </authorList>
    </citation>
    <scope>NUCLEOTIDE SEQUENCE [LARGE SCALE GENOMIC DNA]</scope>
    <source>
        <strain evidence="2">CH2 X CH6</strain>
    </source>
</reference>
<dbReference type="SUPFAM" id="SSF48619">
    <property type="entry name" value="Phospholipase A2, PLA2"/>
    <property type="match status" value="1"/>
</dbReference>
<dbReference type="HOGENOM" id="CLU_125648_0_0_1"/>
<dbReference type="InterPro" id="IPR038875">
    <property type="entry name" value="PLA2_conodipine-like"/>
</dbReference>
<dbReference type="AlphaFoldDB" id="A7T072"/>
<evidence type="ECO:0000313" key="1">
    <source>
        <dbReference type="EMBL" id="EDO30638.1"/>
    </source>
</evidence>
<dbReference type="Gene3D" id="1.20.90.10">
    <property type="entry name" value="Phospholipase A2 domain"/>
    <property type="match status" value="1"/>
</dbReference>
<dbReference type="KEGG" id="nve:5501444"/>
<dbReference type="PANTHER" id="PTHR37687">
    <property type="entry name" value="AGAP006772-PA"/>
    <property type="match status" value="1"/>
</dbReference>
<dbReference type="PhylomeDB" id="A7T072"/>
<name>A7T072_NEMVE</name>
<dbReference type="OMA" id="CERHDIC"/>
<sequence>MARVTSTKQYKNGMFSRYNGITPWNFEGIMSPVLVIFVIALPLSALASEGVTVDELDQDVCPFESNGCSVPGQLPMLYKRLFTPACHMHDVCYRCNKVHDWEKIDCDTKFWENMYFLCEGQYGTPDDHLDKRFLWNKQKMCNKVADGYHTAVQMFGESHWDTAKPDWCKKKCVKKIGDPRNHIQL</sequence>
<dbReference type="InParanoid" id="A7T072"/>
<dbReference type="GO" id="GO:0006644">
    <property type="term" value="P:phospholipid metabolic process"/>
    <property type="evidence" value="ECO:0007669"/>
    <property type="project" value="InterPro"/>
</dbReference>
<evidence type="ECO:0000313" key="2">
    <source>
        <dbReference type="Proteomes" id="UP000001593"/>
    </source>
</evidence>
<gene>
    <name evidence="1" type="ORF">NEMVEDRAFT_v1g220308</name>
</gene>
<dbReference type="Pfam" id="PF09056">
    <property type="entry name" value="Phospholip_A2_3"/>
    <property type="match status" value="1"/>
</dbReference>
<accession>A7T072</accession>
<keyword evidence="2" id="KW-1185">Reference proteome</keyword>
<organism evidence="1 2">
    <name type="scientific">Nematostella vectensis</name>
    <name type="common">Starlet sea anemone</name>
    <dbReference type="NCBI Taxonomy" id="45351"/>
    <lineage>
        <taxon>Eukaryota</taxon>
        <taxon>Metazoa</taxon>
        <taxon>Cnidaria</taxon>
        <taxon>Anthozoa</taxon>
        <taxon>Hexacorallia</taxon>
        <taxon>Actiniaria</taxon>
        <taxon>Edwardsiidae</taxon>
        <taxon>Nematostella</taxon>
    </lineage>
</organism>